<dbReference type="FunFam" id="4.10.375.10:FF:000001">
    <property type="entry name" value="Lipoxygenase"/>
    <property type="match status" value="1"/>
</dbReference>
<dbReference type="InterPro" id="IPR020833">
    <property type="entry name" value="LipOase_Fe_BS"/>
</dbReference>
<keyword evidence="11" id="KW-0275">Fatty acid biosynthesis</keyword>
<dbReference type="InterPro" id="IPR001246">
    <property type="entry name" value="LipOase_plant"/>
</dbReference>
<evidence type="ECO:0000259" key="16">
    <source>
        <dbReference type="PROSITE" id="PS51393"/>
    </source>
</evidence>
<dbReference type="InterPro" id="IPR013819">
    <property type="entry name" value="LipOase_C"/>
</dbReference>
<evidence type="ECO:0000256" key="10">
    <source>
        <dbReference type="ARBA" id="ARBA00023098"/>
    </source>
</evidence>
<dbReference type="FunFam" id="3.10.450.60:FF:000002">
    <property type="entry name" value="Lipoxygenase"/>
    <property type="match status" value="1"/>
</dbReference>
<evidence type="ECO:0008006" key="19">
    <source>
        <dbReference type="Google" id="ProtNLM"/>
    </source>
</evidence>
<evidence type="ECO:0000256" key="9">
    <source>
        <dbReference type="ARBA" id="ARBA00023004"/>
    </source>
</evidence>
<evidence type="ECO:0000256" key="13">
    <source>
        <dbReference type="RuleBase" id="RU003974"/>
    </source>
</evidence>
<dbReference type="Pfam" id="PF00305">
    <property type="entry name" value="Lipoxygenase"/>
    <property type="match status" value="1"/>
</dbReference>
<evidence type="ECO:0000256" key="8">
    <source>
        <dbReference type="ARBA" id="ARBA00023002"/>
    </source>
</evidence>
<dbReference type="SMART" id="SM00308">
    <property type="entry name" value="LH2"/>
    <property type="match status" value="1"/>
</dbReference>
<dbReference type="FunFam" id="1.20.245.10:FF:000002">
    <property type="entry name" value="Lipoxygenase"/>
    <property type="match status" value="1"/>
</dbReference>
<protein>
    <recommendedName>
        <fullName evidence="19">Lipoxygenase</fullName>
    </recommendedName>
</protein>
<dbReference type="GO" id="GO:0046872">
    <property type="term" value="F:metal ion binding"/>
    <property type="evidence" value="ECO:0007669"/>
    <property type="project" value="UniProtKB-KW"/>
</dbReference>
<dbReference type="InterPro" id="IPR036392">
    <property type="entry name" value="PLAT/LH2_dom_sf"/>
</dbReference>
<sequence length="961" mass="109144">MACMAGQIRAFRACARFDGHTLTSLTVPSPLRPFHTKSVPRPVELGHALHYPLEHCDARSHPLTTLNSGYLPYYRRQLNVGCNCGLFDMIGNAFSTLAGGKTASLDEKQTDKINATVVLRLRSLLAPTDPLFLLNDDLSELIGKPVYFTLVSTKVDKETGVGKRSDAVTLEQWVQNTFLAAIKHKQGEVPFSITFDVGTDFGEPGAILVENNHCNWLFLEHITLHMPSGSDLHFQCSSWVYNSDDYNGLPRVFFSNKHFLPHQTPDGLQDLRSSELQKLRGNGTGERKRPDRIYDYDFYNDLGNPDKSLDFARPILGGSQEFPYPRRCRTGRNMTKTDPKSEEPTDTLELVYIPRDERFDRTKRSDFLGSSIKSFLHEILPTLEEALQGNDDFDNFQNINQLYDSGFELPKEKLKSRLSEEEKTNEFKDAFEVIQELTDADSEDGNVVKFPKPQIIQDNEKAWRQDDEFARQTLAGLNPIAIQRLKDFPPVSTLDASLYGPRQSAITEAHIEKNLEGLTVRQALDQSRLYILDYHDVYFPYLERINTLEGKAYATRTIFFLSKNGTLKPLAIELSLPTIQNGKPGKRNRVFTPDGNATKWLLAKTHVNINDAGVHQLVSHWLRSHAAIEPFIIATNRQLSAMHPIYTLLVPHFRNTMNINALARKFLIQADGVIETTFSPGKYSMEMSSVAYKSWRFDEQGLPADLLKRGMAVEDPSEKHGLRLLVDDYPYAVDGLDIWKCIKEWVHDYVLHYYKDDKDVQADKELQQWWTEIKEVGHGDKKDGWLQLKGTKEAVEVMTTLIWVASAHHAAVNFGQYAYAGYMPNKPTMGRKLIPEDNDKESEDAQLLRSNQETYFMRTVSRESQAVQVMAVIEILSSHASDEEYLGQRTKTPFWSSDDDLLRAFERFGKRLKEVEATILQRNKDPTLLNRTGAAKLDYTLLLPFSGEGVTGRGIPNSTSI</sequence>
<dbReference type="PROSITE" id="PS00711">
    <property type="entry name" value="LIPOXYGENASE_1"/>
    <property type="match status" value="1"/>
</dbReference>
<proteinExistence type="inferred from homology"/>
<dbReference type="Gene3D" id="3.10.450.60">
    <property type="match status" value="1"/>
</dbReference>
<keyword evidence="9 13" id="KW-0408">Iron</keyword>
<keyword evidence="7 13" id="KW-0223">Dioxygenase</keyword>
<keyword evidence="3" id="KW-0444">Lipid biosynthesis</keyword>
<evidence type="ECO:0000313" key="17">
    <source>
        <dbReference type="EMBL" id="KAH7439973.1"/>
    </source>
</evidence>
<dbReference type="Gene3D" id="1.20.245.10">
    <property type="entry name" value="Lipoxygenase-1, Domain 5"/>
    <property type="match status" value="1"/>
</dbReference>
<dbReference type="PRINTS" id="PR00468">
    <property type="entry name" value="PLTLPOXGNASE"/>
</dbReference>
<dbReference type="OMA" id="NHQKAYL"/>
<evidence type="ECO:0000256" key="2">
    <source>
        <dbReference type="ARBA" id="ARBA00009419"/>
    </source>
</evidence>
<dbReference type="OrthoDB" id="407298at2759"/>
<dbReference type="GO" id="GO:0031408">
    <property type="term" value="P:oxylipin biosynthetic process"/>
    <property type="evidence" value="ECO:0007669"/>
    <property type="project" value="UniProtKB-KW"/>
</dbReference>
<dbReference type="GO" id="GO:0006633">
    <property type="term" value="P:fatty acid biosynthetic process"/>
    <property type="evidence" value="ECO:0007669"/>
    <property type="project" value="UniProtKB-KW"/>
</dbReference>
<feature type="region of interest" description="Disordered" evidence="14">
    <location>
        <begin position="322"/>
        <end position="344"/>
    </location>
</feature>
<dbReference type="InterPro" id="IPR000907">
    <property type="entry name" value="LipOase"/>
</dbReference>
<dbReference type="Gene3D" id="4.10.375.10">
    <property type="entry name" value="Lipoxygenase-1, Domain 2"/>
    <property type="match status" value="1"/>
</dbReference>
<dbReference type="InterPro" id="IPR027433">
    <property type="entry name" value="Lipoxygenase_dom_3"/>
</dbReference>
<dbReference type="PANTHER" id="PTHR11771">
    <property type="entry name" value="LIPOXYGENASE"/>
    <property type="match status" value="1"/>
</dbReference>
<dbReference type="InterPro" id="IPR036226">
    <property type="entry name" value="LipOase_C_sf"/>
</dbReference>
<evidence type="ECO:0000256" key="4">
    <source>
        <dbReference type="ARBA" id="ARBA00022723"/>
    </source>
</evidence>
<evidence type="ECO:0000256" key="3">
    <source>
        <dbReference type="ARBA" id="ARBA00022516"/>
    </source>
</evidence>
<feature type="domain" description="Lipoxygenase" evidence="16">
    <location>
        <begin position="258"/>
        <end position="961"/>
    </location>
</feature>
<dbReference type="SUPFAM" id="SSF48484">
    <property type="entry name" value="Lipoxigenase"/>
    <property type="match status" value="1"/>
</dbReference>
<evidence type="ECO:0000256" key="6">
    <source>
        <dbReference type="ARBA" id="ARBA00022832"/>
    </source>
</evidence>
<comment type="cofactor">
    <cofactor evidence="1 13">
        <name>Fe cation</name>
        <dbReference type="ChEBI" id="CHEBI:24875"/>
    </cofactor>
</comment>
<accession>A0A8T2V210</accession>
<evidence type="ECO:0000313" key="18">
    <source>
        <dbReference type="Proteomes" id="UP000825935"/>
    </source>
</evidence>
<keyword evidence="4 13" id="KW-0479">Metal-binding</keyword>
<evidence type="ECO:0000256" key="5">
    <source>
        <dbReference type="ARBA" id="ARBA00022767"/>
    </source>
</evidence>
<evidence type="ECO:0000256" key="11">
    <source>
        <dbReference type="ARBA" id="ARBA00023160"/>
    </source>
</evidence>
<keyword evidence="18" id="KW-1185">Reference proteome</keyword>
<dbReference type="SUPFAM" id="SSF49723">
    <property type="entry name" value="Lipase/lipooxygenase domain (PLAT/LH2 domain)"/>
    <property type="match status" value="1"/>
</dbReference>
<organism evidence="17 18">
    <name type="scientific">Ceratopteris richardii</name>
    <name type="common">Triangle waterfern</name>
    <dbReference type="NCBI Taxonomy" id="49495"/>
    <lineage>
        <taxon>Eukaryota</taxon>
        <taxon>Viridiplantae</taxon>
        <taxon>Streptophyta</taxon>
        <taxon>Embryophyta</taxon>
        <taxon>Tracheophyta</taxon>
        <taxon>Polypodiopsida</taxon>
        <taxon>Polypodiidae</taxon>
        <taxon>Polypodiales</taxon>
        <taxon>Pteridineae</taxon>
        <taxon>Pteridaceae</taxon>
        <taxon>Parkerioideae</taxon>
        <taxon>Ceratopteris</taxon>
    </lineage>
</organism>
<dbReference type="Pfam" id="PF01477">
    <property type="entry name" value="PLAT"/>
    <property type="match status" value="1"/>
</dbReference>
<dbReference type="GO" id="GO:0016702">
    <property type="term" value="F:oxidoreductase activity, acting on single donors with incorporation of molecular oxygen, incorporation of two atoms of oxygen"/>
    <property type="evidence" value="ECO:0007669"/>
    <property type="project" value="InterPro"/>
</dbReference>
<keyword evidence="8 13" id="KW-0560">Oxidoreductase</keyword>
<keyword evidence="10" id="KW-0443">Lipid metabolism</keyword>
<dbReference type="Gene3D" id="2.60.60.20">
    <property type="entry name" value="PLAT/LH2 domain"/>
    <property type="match status" value="1"/>
</dbReference>
<dbReference type="Gene3D" id="4.10.372.10">
    <property type="entry name" value="Lipoxygenase-1, Domain 3"/>
    <property type="match status" value="1"/>
</dbReference>
<comment type="similarity">
    <text evidence="2 13">Belongs to the lipoxygenase family.</text>
</comment>
<dbReference type="EMBL" id="CM035409">
    <property type="protein sequence ID" value="KAH7439973.1"/>
    <property type="molecule type" value="Genomic_DNA"/>
</dbReference>
<keyword evidence="5" id="KW-0925">Oxylipin biosynthesis</keyword>
<feature type="domain" description="PLAT" evidence="15">
    <location>
        <begin position="126"/>
        <end position="254"/>
    </location>
</feature>
<evidence type="ECO:0000256" key="1">
    <source>
        <dbReference type="ARBA" id="ARBA00001962"/>
    </source>
</evidence>
<evidence type="ECO:0000256" key="7">
    <source>
        <dbReference type="ARBA" id="ARBA00022964"/>
    </source>
</evidence>
<evidence type="ECO:0000256" key="14">
    <source>
        <dbReference type="SAM" id="MobiDB-lite"/>
    </source>
</evidence>
<dbReference type="GO" id="GO:0034440">
    <property type="term" value="P:lipid oxidation"/>
    <property type="evidence" value="ECO:0007669"/>
    <property type="project" value="InterPro"/>
</dbReference>
<dbReference type="PROSITE" id="PS51393">
    <property type="entry name" value="LIPOXYGENASE_3"/>
    <property type="match status" value="1"/>
</dbReference>
<name>A0A8T2V210_CERRI</name>
<comment type="caution">
    <text evidence="17">The sequence shown here is derived from an EMBL/GenBank/DDBJ whole genome shotgun (WGS) entry which is preliminary data.</text>
</comment>
<comment type="caution">
    <text evidence="12">Lacks conserved residue(s) required for the propagation of feature annotation.</text>
</comment>
<keyword evidence="6" id="KW-0276">Fatty acid metabolism</keyword>
<dbReference type="InterPro" id="IPR001024">
    <property type="entry name" value="PLAT/LH2_dom"/>
</dbReference>
<evidence type="ECO:0000259" key="15">
    <source>
        <dbReference type="PROSITE" id="PS50095"/>
    </source>
</evidence>
<dbReference type="PROSITE" id="PS50095">
    <property type="entry name" value="PLAT"/>
    <property type="match status" value="1"/>
</dbReference>
<dbReference type="PRINTS" id="PR00087">
    <property type="entry name" value="LIPOXYGENASE"/>
</dbReference>
<gene>
    <name evidence="17" type="ORF">KP509_04G085300</name>
</gene>
<reference evidence="17" key="1">
    <citation type="submission" date="2021-08" db="EMBL/GenBank/DDBJ databases">
        <title>WGS assembly of Ceratopteris richardii.</title>
        <authorList>
            <person name="Marchant D.B."/>
            <person name="Chen G."/>
            <person name="Jenkins J."/>
            <person name="Shu S."/>
            <person name="Leebens-Mack J."/>
            <person name="Grimwood J."/>
            <person name="Schmutz J."/>
            <person name="Soltis P."/>
            <person name="Soltis D."/>
            <person name="Chen Z.-H."/>
        </authorList>
    </citation>
    <scope>NUCLEOTIDE SEQUENCE</scope>
    <source>
        <strain evidence="17">Whitten #5841</strain>
        <tissue evidence="17">Leaf</tissue>
    </source>
</reference>
<evidence type="ECO:0000256" key="12">
    <source>
        <dbReference type="PROSITE-ProRule" id="PRU00152"/>
    </source>
</evidence>
<dbReference type="Proteomes" id="UP000825935">
    <property type="component" value="Chromosome 4"/>
</dbReference>
<dbReference type="AlphaFoldDB" id="A0A8T2V210"/>